<keyword evidence="2 7" id="KW-0227">DNA damage</keyword>
<evidence type="ECO:0000256" key="3">
    <source>
        <dbReference type="ARBA" id="ARBA00022769"/>
    </source>
</evidence>
<reference evidence="12" key="1">
    <citation type="submission" date="2020-02" db="EMBL/GenBank/DDBJ databases">
        <title>Genomic and physiological characterization of two novel Nitrospinaceae genera.</title>
        <authorList>
            <person name="Mueller A.J."/>
            <person name="Jung M.-Y."/>
            <person name="Strachan C.R."/>
            <person name="Herbold C.W."/>
            <person name="Kirkegaard R.H."/>
            <person name="Daims H."/>
        </authorList>
    </citation>
    <scope>NUCLEOTIDE SEQUENCE [LARGE SCALE GENOMIC DNA]</scope>
</reference>
<protein>
    <recommendedName>
        <fullName evidence="7">UvrABC system protein C</fullName>
        <shortName evidence="7">Protein UvrC</shortName>
    </recommendedName>
    <alternativeName>
        <fullName evidence="7">Excinuclease ABC subunit C</fullName>
    </alternativeName>
</protein>
<dbReference type="PANTHER" id="PTHR30562:SF1">
    <property type="entry name" value="UVRABC SYSTEM PROTEIN C"/>
    <property type="match status" value="1"/>
</dbReference>
<dbReference type="Pfam" id="PF02151">
    <property type="entry name" value="UVR"/>
    <property type="match status" value="1"/>
</dbReference>
<dbReference type="NCBIfam" id="NF001824">
    <property type="entry name" value="PRK00558.1-5"/>
    <property type="match status" value="1"/>
</dbReference>
<evidence type="ECO:0000313" key="11">
    <source>
        <dbReference type="EMBL" id="QPJ64228.1"/>
    </source>
</evidence>
<dbReference type="SMART" id="SM00465">
    <property type="entry name" value="GIYc"/>
    <property type="match status" value="1"/>
</dbReference>
<dbReference type="Proteomes" id="UP000594464">
    <property type="component" value="Chromosome"/>
</dbReference>
<dbReference type="Gene3D" id="4.10.860.10">
    <property type="entry name" value="UVR domain"/>
    <property type="match status" value="1"/>
</dbReference>
<dbReference type="GO" id="GO:0009381">
    <property type="term" value="F:excinuclease ABC activity"/>
    <property type="evidence" value="ECO:0007669"/>
    <property type="project" value="UniProtKB-UniRule"/>
</dbReference>
<dbReference type="AlphaFoldDB" id="A0A7T0C0D6"/>
<dbReference type="HAMAP" id="MF_00203">
    <property type="entry name" value="UvrC"/>
    <property type="match status" value="1"/>
</dbReference>
<dbReference type="GO" id="GO:0006289">
    <property type="term" value="P:nucleotide-excision repair"/>
    <property type="evidence" value="ECO:0007669"/>
    <property type="project" value="UniProtKB-UniRule"/>
</dbReference>
<dbReference type="CDD" id="cd10434">
    <property type="entry name" value="GIY-YIG_UvrC_Cho"/>
    <property type="match status" value="1"/>
</dbReference>
<accession>A0A7T0C0D6</accession>
<dbReference type="Pfam" id="PF14520">
    <property type="entry name" value="HHH_5"/>
    <property type="match status" value="1"/>
</dbReference>
<evidence type="ECO:0000256" key="7">
    <source>
        <dbReference type="HAMAP-Rule" id="MF_00203"/>
    </source>
</evidence>
<dbReference type="SUPFAM" id="SSF47781">
    <property type="entry name" value="RuvA domain 2-like"/>
    <property type="match status" value="1"/>
</dbReference>
<dbReference type="NCBIfam" id="TIGR00194">
    <property type="entry name" value="uvrC"/>
    <property type="match status" value="1"/>
</dbReference>
<feature type="domain" description="UVR" evidence="8">
    <location>
        <begin position="204"/>
        <end position="239"/>
    </location>
</feature>
<keyword evidence="6 7" id="KW-0742">SOS response</keyword>
<dbReference type="InterPro" id="IPR004791">
    <property type="entry name" value="UvrC"/>
</dbReference>
<dbReference type="Gene3D" id="3.30.420.340">
    <property type="entry name" value="UvrC, RNAse H endonuclease domain"/>
    <property type="match status" value="1"/>
</dbReference>
<dbReference type="SUPFAM" id="SSF82771">
    <property type="entry name" value="GIY-YIG endonuclease"/>
    <property type="match status" value="1"/>
</dbReference>
<evidence type="ECO:0000259" key="8">
    <source>
        <dbReference type="PROSITE" id="PS50151"/>
    </source>
</evidence>
<comment type="function">
    <text evidence="7">The UvrABC repair system catalyzes the recognition and processing of DNA lesions. UvrC both incises the 5' and 3' sides of the lesion. The N-terminal half is responsible for the 3' incision and the C-terminal half is responsible for the 5' incision.</text>
</comment>
<dbReference type="InterPro" id="IPR003583">
    <property type="entry name" value="Hlx-hairpin-Hlx_DNA-bd_motif"/>
</dbReference>
<evidence type="ECO:0000256" key="1">
    <source>
        <dbReference type="ARBA" id="ARBA00022490"/>
    </source>
</evidence>
<comment type="subunit">
    <text evidence="7">Interacts with UvrB in an incision complex.</text>
</comment>
<dbReference type="Pfam" id="PF08459">
    <property type="entry name" value="UvrC_RNaseH_dom"/>
    <property type="match status" value="1"/>
</dbReference>
<keyword evidence="5 7" id="KW-0234">DNA repair</keyword>
<dbReference type="Pfam" id="PF22920">
    <property type="entry name" value="UvrC_RNaseH"/>
    <property type="match status" value="1"/>
</dbReference>
<dbReference type="GO" id="GO:0005737">
    <property type="term" value="C:cytoplasm"/>
    <property type="evidence" value="ECO:0007669"/>
    <property type="project" value="UniProtKB-SubCell"/>
</dbReference>
<dbReference type="PROSITE" id="PS50165">
    <property type="entry name" value="UVRC"/>
    <property type="match status" value="1"/>
</dbReference>
<comment type="subcellular location">
    <subcellularLocation>
        <location evidence="7">Cytoplasm</location>
    </subcellularLocation>
</comment>
<dbReference type="PROSITE" id="PS50151">
    <property type="entry name" value="UVR"/>
    <property type="match status" value="1"/>
</dbReference>
<evidence type="ECO:0000256" key="6">
    <source>
        <dbReference type="ARBA" id="ARBA00023236"/>
    </source>
</evidence>
<name>A0A7T0C0D6_9BACT</name>
<dbReference type="FunFam" id="3.40.1440.10:FF:000001">
    <property type="entry name" value="UvrABC system protein C"/>
    <property type="match status" value="1"/>
</dbReference>
<feature type="domain" description="GIY-YIG" evidence="9">
    <location>
        <begin position="14"/>
        <end position="93"/>
    </location>
</feature>
<dbReference type="InterPro" id="IPR036876">
    <property type="entry name" value="UVR_dom_sf"/>
</dbReference>
<dbReference type="InterPro" id="IPR000305">
    <property type="entry name" value="GIY-YIG_endonuc"/>
</dbReference>
<sequence length="605" mass="69533">MAFDIADILEKIPQRPGIYIMKGAKDEILYIGKAKSLKNRVRSYFQNSRNLHLRTRTFVAKVRDIKVLTTETETEALILESNFIKKHQPRYNVLLKDDKHYPYLRLTTQERFPRLEVVRKVKKDGSAYFGPYTMVKEVRETIRLIYRIFPLRQSRDKLDGSAMRRPCLNYQMGRCLAPCAGFAEEAEYAKVVQDVTLFLRGKNTELIDSLKEKMSLASDAMRYEEAAAWRDKIAAVQTVLDKQKIISTDLEDQDAIGYYREGGLAMVQTLVIRGGKMVGEKIFKLKIREETDPNEALSSFLKQYYSGEINFPEEILLPHPIEESAVIAEWLSARRGKSVRLETPVRGKKRHLVNMAEENAQFALRTELDKGDVATRLLEELKEALHLKFFPSVIEGFDISNISGTNAVGSMVCFVNGQADKSRYRKFKIKRVEGINDYAMLQEVIERRYQRLLKEDKPLPKLVLVDGGRGHLNAALKIIDKLGIRDRLDLACVAKGQWRHHAETDEVLLPDMKDPVLFSENSPPRFLLQRVRDESHRFAISFHRKLRTRGNLASPLDDVPGVGKKRRLMLLKKFGSLDNIRTATVEELQETPGITEQIAKRLRLI</sequence>
<dbReference type="Pfam" id="PF01541">
    <property type="entry name" value="GIY-YIG"/>
    <property type="match status" value="1"/>
</dbReference>
<evidence type="ECO:0000256" key="5">
    <source>
        <dbReference type="ARBA" id="ARBA00023204"/>
    </source>
</evidence>
<keyword evidence="3 7" id="KW-0228">DNA excision</keyword>
<dbReference type="InterPro" id="IPR050066">
    <property type="entry name" value="UvrABC_protein_C"/>
</dbReference>
<dbReference type="GO" id="GO:0009432">
    <property type="term" value="P:SOS response"/>
    <property type="evidence" value="ECO:0007669"/>
    <property type="project" value="UniProtKB-UniRule"/>
</dbReference>
<dbReference type="InterPro" id="IPR010994">
    <property type="entry name" value="RuvA_2-like"/>
</dbReference>
<feature type="domain" description="UvrC family homology region profile" evidence="10">
    <location>
        <begin position="256"/>
        <end position="479"/>
    </location>
</feature>
<dbReference type="PROSITE" id="PS50164">
    <property type="entry name" value="GIY_YIG"/>
    <property type="match status" value="1"/>
</dbReference>
<dbReference type="Gene3D" id="1.10.150.20">
    <property type="entry name" value="5' to 3' exonuclease, C-terminal subdomain"/>
    <property type="match status" value="1"/>
</dbReference>
<dbReference type="KEGG" id="nva:G3M78_01955"/>
<evidence type="ECO:0000256" key="4">
    <source>
        <dbReference type="ARBA" id="ARBA00022881"/>
    </source>
</evidence>
<keyword evidence="4 7" id="KW-0267">Excision nuclease</keyword>
<dbReference type="InterPro" id="IPR001162">
    <property type="entry name" value="UvrC_RNase_H_dom"/>
</dbReference>
<evidence type="ECO:0000259" key="10">
    <source>
        <dbReference type="PROSITE" id="PS50165"/>
    </source>
</evidence>
<dbReference type="GO" id="GO:0003677">
    <property type="term" value="F:DNA binding"/>
    <property type="evidence" value="ECO:0007669"/>
    <property type="project" value="UniProtKB-UniRule"/>
</dbReference>
<evidence type="ECO:0000256" key="2">
    <source>
        <dbReference type="ARBA" id="ARBA00022763"/>
    </source>
</evidence>
<dbReference type="Gene3D" id="3.40.1440.10">
    <property type="entry name" value="GIY-YIG endonuclease"/>
    <property type="match status" value="1"/>
</dbReference>
<dbReference type="EMBL" id="CP048620">
    <property type="protein sequence ID" value="QPJ64228.1"/>
    <property type="molecule type" value="Genomic_DNA"/>
</dbReference>
<dbReference type="SMART" id="SM00278">
    <property type="entry name" value="HhH1"/>
    <property type="match status" value="2"/>
</dbReference>
<organism evidence="11 12">
    <name type="scientific">Candidatus Nitrohelix vancouverensis</name>
    <dbReference type="NCBI Taxonomy" id="2705534"/>
    <lineage>
        <taxon>Bacteria</taxon>
        <taxon>Pseudomonadati</taxon>
        <taxon>Nitrospinota/Tectimicrobiota group</taxon>
        <taxon>Nitrospinota</taxon>
        <taxon>Nitrospinia</taxon>
        <taxon>Nitrospinales</taxon>
        <taxon>Nitrospinaceae</taxon>
        <taxon>Candidatus Nitrohelix</taxon>
    </lineage>
</organism>
<evidence type="ECO:0000259" key="9">
    <source>
        <dbReference type="PROSITE" id="PS50164"/>
    </source>
</evidence>
<dbReference type="InterPro" id="IPR047296">
    <property type="entry name" value="GIY-YIG_UvrC_Cho"/>
</dbReference>
<dbReference type="GO" id="GO:0009380">
    <property type="term" value="C:excinuclease repair complex"/>
    <property type="evidence" value="ECO:0007669"/>
    <property type="project" value="InterPro"/>
</dbReference>
<proteinExistence type="inferred from homology"/>
<gene>
    <name evidence="7 11" type="primary">uvrC</name>
    <name evidence="11" type="ORF">G3M78_01955</name>
</gene>
<keyword evidence="1 7" id="KW-0963">Cytoplasm</keyword>
<dbReference type="SUPFAM" id="SSF46600">
    <property type="entry name" value="C-terminal UvrC-binding domain of UvrB"/>
    <property type="match status" value="1"/>
</dbReference>
<dbReference type="InterPro" id="IPR035901">
    <property type="entry name" value="GIY-YIG_endonuc_sf"/>
</dbReference>
<comment type="similarity">
    <text evidence="7">Belongs to the UvrC family.</text>
</comment>
<evidence type="ECO:0000313" key="12">
    <source>
        <dbReference type="Proteomes" id="UP000594464"/>
    </source>
</evidence>
<dbReference type="PANTHER" id="PTHR30562">
    <property type="entry name" value="UVRC/OXIDOREDUCTASE"/>
    <property type="match status" value="1"/>
</dbReference>
<dbReference type="InterPro" id="IPR038476">
    <property type="entry name" value="UvrC_RNase_H_dom_sf"/>
</dbReference>
<dbReference type="InterPro" id="IPR001943">
    <property type="entry name" value="UVR_dom"/>
</dbReference>